<evidence type="ECO:0000313" key="7">
    <source>
        <dbReference type="Proteomes" id="UP000054024"/>
    </source>
</evidence>
<dbReference type="PANTHER" id="PTHR43537:SF45">
    <property type="entry name" value="GNTR FAMILY REGULATORY PROTEIN"/>
    <property type="match status" value="1"/>
</dbReference>
<dbReference type="OrthoDB" id="3864082at2"/>
<dbReference type="CDD" id="cd07377">
    <property type="entry name" value="WHTH_GntR"/>
    <property type="match status" value="1"/>
</dbReference>
<dbReference type="InterPro" id="IPR036390">
    <property type="entry name" value="WH_DNA-bd_sf"/>
</dbReference>
<proteinExistence type="predicted"/>
<dbReference type="InterPro" id="IPR000524">
    <property type="entry name" value="Tscrpt_reg_HTH_GntR"/>
</dbReference>
<protein>
    <submittedName>
        <fullName evidence="6">GntR family transcriptional regulator</fullName>
    </submittedName>
</protein>
<feature type="region of interest" description="Disordered" evidence="4">
    <location>
        <begin position="1"/>
        <end position="20"/>
    </location>
</feature>
<dbReference type="PANTHER" id="PTHR43537">
    <property type="entry name" value="TRANSCRIPTIONAL REGULATOR, GNTR FAMILY"/>
    <property type="match status" value="1"/>
</dbReference>
<dbReference type="SUPFAM" id="SSF48008">
    <property type="entry name" value="GntR ligand-binding domain-like"/>
    <property type="match status" value="1"/>
</dbReference>
<accession>A0A117P5F5</accession>
<dbReference type="InterPro" id="IPR036388">
    <property type="entry name" value="WH-like_DNA-bd_sf"/>
</dbReference>
<evidence type="ECO:0000256" key="4">
    <source>
        <dbReference type="SAM" id="MobiDB-lite"/>
    </source>
</evidence>
<comment type="caution">
    <text evidence="6">The sequence shown here is derived from an EMBL/GenBank/DDBJ whole genome shotgun (WGS) entry which is preliminary data.</text>
</comment>
<dbReference type="SMART" id="SM00895">
    <property type="entry name" value="FCD"/>
    <property type="match status" value="1"/>
</dbReference>
<evidence type="ECO:0000256" key="3">
    <source>
        <dbReference type="ARBA" id="ARBA00023163"/>
    </source>
</evidence>
<reference evidence="6 7" key="1">
    <citation type="submission" date="2015-10" db="EMBL/GenBank/DDBJ databases">
        <title>Draft genome sequence of Streptomyces curacoi DSM 40107, type strain for the species Streptomyces curacoi.</title>
        <authorList>
            <person name="Ruckert C."/>
            <person name="Winkler A."/>
            <person name="Kalinowski J."/>
            <person name="Kampfer P."/>
            <person name="Glaeser S."/>
        </authorList>
    </citation>
    <scope>NUCLEOTIDE SEQUENCE [LARGE SCALE GENOMIC DNA]</scope>
    <source>
        <strain evidence="6 7">DSM 40107</strain>
    </source>
</reference>
<evidence type="ECO:0000313" key="6">
    <source>
        <dbReference type="EMBL" id="KUM73384.1"/>
    </source>
</evidence>
<dbReference type="SMART" id="SM00345">
    <property type="entry name" value="HTH_GNTR"/>
    <property type="match status" value="1"/>
</dbReference>
<dbReference type="RefSeq" id="WP_062152605.1">
    <property type="nucleotide sequence ID" value="NZ_KQ947989.1"/>
</dbReference>
<dbReference type="InterPro" id="IPR008920">
    <property type="entry name" value="TF_FadR/GntR_C"/>
</dbReference>
<organism evidence="6 7">
    <name type="scientific">Streptomyces curacoi</name>
    <dbReference type="NCBI Taxonomy" id="146536"/>
    <lineage>
        <taxon>Bacteria</taxon>
        <taxon>Bacillati</taxon>
        <taxon>Actinomycetota</taxon>
        <taxon>Actinomycetes</taxon>
        <taxon>Kitasatosporales</taxon>
        <taxon>Streptomycetaceae</taxon>
        <taxon>Streptomyces</taxon>
    </lineage>
</organism>
<dbReference type="EMBL" id="LMWJ01000015">
    <property type="protein sequence ID" value="KUM73384.1"/>
    <property type="molecule type" value="Genomic_DNA"/>
</dbReference>
<dbReference type="Gene3D" id="1.10.10.10">
    <property type="entry name" value="Winged helix-like DNA-binding domain superfamily/Winged helix DNA-binding domain"/>
    <property type="match status" value="1"/>
</dbReference>
<dbReference type="PROSITE" id="PS50949">
    <property type="entry name" value="HTH_GNTR"/>
    <property type="match status" value="1"/>
</dbReference>
<keyword evidence="3" id="KW-0804">Transcription</keyword>
<dbReference type="GO" id="GO:0003677">
    <property type="term" value="F:DNA binding"/>
    <property type="evidence" value="ECO:0007669"/>
    <property type="project" value="UniProtKB-KW"/>
</dbReference>
<dbReference type="GO" id="GO:0003700">
    <property type="term" value="F:DNA-binding transcription factor activity"/>
    <property type="evidence" value="ECO:0007669"/>
    <property type="project" value="InterPro"/>
</dbReference>
<evidence type="ECO:0000256" key="2">
    <source>
        <dbReference type="ARBA" id="ARBA00023125"/>
    </source>
</evidence>
<gene>
    <name evidence="6" type="ORF">AQI70_21675</name>
</gene>
<dbReference type="SUPFAM" id="SSF46785">
    <property type="entry name" value="Winged helix' DNA-binding domain"/>
    <property type="match status" value="1"/>
</dbReference>
<dbReference type="STRING" id="146536.AQI70_21675"/>
<dbReference type="Pfam" id="PF07729">
    <property type="entry name" value="FCD"/>
    <property type="match status" value="1"/>
</dbReference>
<keyword evidence="1" id="KW-0805">Transcription regulation</keyword>
<dbReference type="InterPro" id="IPR011711">
    <property type="entry name" value="GntR_C"/>
</dbReference>
<sequence>MTTSRPSAGPARSPQLKSVSLREQAREAVRTQIVLGQIEPGQVESVINVAAALGVSVTPVREAIMDLANLGMVEIIRNRGFRVPVLTDHDLDEIFRIRTMLEAPAMADVVEALNGASVPQFRQLAEQITDAAREGDLASFLDLDRQFHLGLLELLGNRRLVTMVGQLRDQARMQGLQKLADQGELTQSGEEHIAIVDAIESGDGELAAELMRKHLAHSRGIWAGRAESDAGDS</sequence>
<dbReference type="Pfam" id="PF00392">
    <property type="entry name" value="GntR"/>
    <property type="match status" value="1"/>
</dbReference>
<name>A0A117P5F5_9ACTN</name>
<dbReference type="AlphaFoldDB" id="A0A117P5F5"/>
<dbReference type="Proteomes" id="UP000054024">
    <property type="component" value="Unassembled WGS sequence"/>
</dbReference>
<keyword evidence="2" id="KW-0238">DNA-binding</keyword>
<evidence type="ECO:0000259" key="5">
    <source>
        <dbReference type="PROSITE" id="PS50949"/>
    </source>
</evidence>
<dbReference type="Gene3D" id="1.20.120.530">
    <property type="entry name" value="GntR ligand-binding domain-like"/>
    <property type="match status" value="1"/>
</dbReference>
<keyword evidence="7" id="KW-1185">Reference proteome</keyword>
<evidence type="ECO:0000256" key="1">
    <source>
        <dbReference type="ARBA" id="ARBA00023015"/>
    </source>
</evidence>
<feature type="domain" description="HTH gntR-type" evidence="5">
    <location>
        <begin position="19"/>
        <end position="86"/>
    </location>
</feature>